<dbReference type="KEGG" id="api:115034013"/>
<dbReference type="GO" id="GO:0003676">
    <property type="term" value="F:nucleic acid binding"/>
    <property type="evidence" value="ECO:0007669"/>
    <property type="project" value="InterPro"/>
</dbReference>
<feature type="domain" description="DUF4817" evidence="2">
    <location>
        <begin position="18"/>
        <end position="73"/>
    </location>
</feature>
<dbReference type="PANTHER" id="PTHR47326">
    <property type="entry name" value="TRANSPOSABLE ELEMENT TC3 TRANSPOSASE-LIKE PROTEIN"/>
    <property type="match status" value="1"/>
</dbReference>
<keyword evidence="4" id="KW-1185">Reference proteome</keyword>
<dbReference type="InterPro" id="IPR032135">
    <property type="entry name" value="DUF4817"/>
</dbReference>
<dbReference type="AlphaFoldDB" id="A0A8R2JRU5"/>
<dbReference type="OrthoDB" id="6628920at2759"/>
<feature type="compositionally biased region" description="Basic residues" evidence="1">
    <location>
        <begin position="101"/>
        <end position="111"/>
    </location>
</feature>
<dbReference type="EnsemblMetazoa" id="XM_029488987.1">
    <property type="protein sequence ID" value="XP_029344847.1"/>
    <property type="gene ID" value="LOC115034013"/>
</dbReference>
<organism evidence="3 4">
    <name type="scientific">Acyrthosiphon pisum</name>
    <name type="common">Pea aphid</name>
    <dbReference type="NCBI Taxonomy" id="7029"/>
    <lineage>
        <taxon>Eukaryota</taxon>
        <taxon>Metazoa</taxon>
        <taxon>Ecdysozoa</taxon>
        <taxon>Arthropoda</taxon>
        <taxon>Hexapoda</taxon>
        <taxon>Insecta</taxon>
        <taxon>Pterygota</taxon>
        <taxon>Neoptera</taxon>
        <taxon>Paraneoptera</taxon>
        <taxon>Hemiptera</taxon>
        <taxon>Sternorrhyncha</taxon>
        <taxon>Aphidomorpha</taxon>
        <taxon>Aphidoidea</taxon>
        <taxon>Aphididae</taxon>
        <taxon>Macrosiphini</taxon>
        <taxon>Acyrthosiphon</taxon>
    </lineage>
</organism>
<sequence>MFLSLLNTRNLVIMEHWSSEQRAFVVKAYYKNNDSFVGAQRAFRRQFGLSPRDSVPSRGTIDLWVKNFETTASTTQKRGGSKKTRRTQENVERVRQAVGRSPRKSARRHSKELRLSDRTVRRILKHDLRFHPYKIQIVQALNPQDHNTRLRFCQHMLTLFNENEDRVHNIWMSDEAHFHLSGFVNIQNFRYWAESNPQHQHERPLHSQKVTVWCAVSSFGIIGPYFFENESGSAVTVNSERYCDMLATFFFPALEEYDTDENTLFQQDGATSHTAQISMDLLKLAFPGRLISRYGDIQWLARSPDLTPPDFFLWGYLKTKVLIHQGLLLT</sequence>
<dbReference type="Proteomes" id="UP000007819">
    <property type="component" value="Chromosome A2"/>
</dbReference>
<reference evidence="4" key="1">
    <citation type="submission" date="2010-06" db="EMBL/GenBank/DDBJ databases">
        <authorList>
            <person name="Jiang H."/>
            <person name="Abraham K."/>
            <person name="Ali S."/>
            <person name="Alsbrooks S.L."/>
            <person name="Anim B.N."/>
            <person name="Anosike U.S."/>
            <person name="Attaway T."/>
            <person name="Bandaranaike D.P."/>
            <person name="Battles P.K."/>
            <person name="Bell S.N."/>
            <person name="Bell A.V."/>
            <person name="Beltran B."/>
            <person name="Bickham C."/>
            <person name="Bustamante Y."/>
            <person name="Caleb T."/>
            <person name="Canada A."/>
            <person name="Cardenas V."/>
            <person name="Carter K."/>
            <person name="Chacko J."/>
            <person name="Chandrabose M.N."/>
            <person name="Chavez D."/>
            <person name="Chavez A."/>
            <person name="Chen L."/>
            <person name="Chu H.-S."/>
            <person name="Claassen K.J."/>
            <person name="Cockrell R."/>
            <person name="Collins M."/>
            <person name="Cooper J.A."/>
            <person name="Cree A."/>
            <person name="Curry S.M."/>
            <person name="Da Y."/>
            <person name="Dao M.D."/>
            <person name="Das B."/>
            <person name="Davila M.-L."/>
            <person name="Davy-Carroll L."/>
            <person name="Denson S."/>
            <person name="Dinh H."/>
            <person name="Ebong V.E."/>
            <person name="Edwards J.R."/>
            <person name="Egan A."/>
            <person name="El-Daye J."/>
            <person name="Escobedo L."/>
            <person name="Fernandez S."/>
            <person name="Fernando P.R."/>
            <person name="Flagg N."/>
            <person name="Forbes L.D."/>
            <person name="Fowler R.G."/>
            <person name="Fu Q."/>
            <person name="Gabisi R.A."/>
            <person name="Ganer J."/>
            <person name="Garbino Pronczuk A."/>
            <person name="Garcia R.M."/>
            <person name="Garner T."/>
            <person name="Garrett T.E."/>
            <person name="Gonzalez D.A."/>
            <person name="Hamid H."/>
            <person name="Hawkins E.S."/>
            <person name="Hirani K."/>
            <person name="Hogues M.E."/>
            <person name="Hollins B."/>
            <person name="Hsiao C.-H."/>
            <person name="Jabil R."/>
            <person name="James M.L."/>
            <person name="Jhangiani S.N."/>
            <person name="Johnson B."/>
            <person name="Johnson Q."/>
            <person name="Joshi V."/>
            <person name="Kalu J.B."/>
            <person name="Kam C."/>
            <person name="Kashfia A."/>
            <person name="Keebler J."/>
            <person name="Kisamo H."/>
            <person name="Kovar C.L."/>
            <person name="Lago L.A."/>
            <person name="Lai C.-Y."/>
            <person name="Laidlaw J."/>
            <person name="Lara F."/>
            <person name="Le T.-K."/>
            <person name="Lee S.L."/>
            <person name="Legall F.H."/>
            <person name="Lemon S.J."/>
            <person name="Lewis L.R."/>
            <person name="Li B."/>
            <person name="Liu Y."/>
            <person name="Liu Y.-S."/>
            <person name="Lopez J."/>
            <person name="Lozado R.J."/>
            <person name="Lu J."/>
            <person name="Madu R.C."/>
            <person name="Maheshwari M."/>
            <person name="Maheshwari R."/>
            <person name="Malloy K."/>
            <person name="Martinez E."/>
            <person name="Mathew T."/>
            <person name="Mercado I.C."/>
            <person name="Mercado C."/>
            <person name="Meyer B."/>
            <person name="Montgomery K."/>
            <person name="Morgan M.B."/>
            <person name="Munidasa M."/>
            <person name="Nazareth L.V."/>
            <person name="Nelson J."/>
            <person name="Ng B.M."/>
            <person name="Nguyen N.B."/>
            <person name="Nguyen P.Q."/>
            <person name="Nguyen T."/>
            <person name="Obregon M."/>
            <person name="Okwuonu G.O."/>
            <person name="Onwere C.G."/>
            <person name="Orozco G."/>
            <person name="Parra A."/>
            <person name="Patel S."/>
            <person name="Patil S."/>
            <person name="Perez A."/>
            <person name="Perez Y."/>
            <person name="Pham C."/>
            <person name="Primus E.L."/>
            <person name="Pu L.-L."/>
            <person name="Puazo M."/>
            <person name="Qin X."/>
            <person name="Quiroz J.B."/>
            <person name="Reese J."/>
            <person name="Richards S."/>
            <person name="Rives C.M."/>
            <person name="Robberts R."/>
            <person name="Ruiz S.J."/>
            <person name="Ruiz M.J."/>
            <person name="Santibanez J."/>
            <person name="Schneider B.W."/>
            <person name="Sisson I."/>
            <person name="Smith M."/>
            <person name="Sodergren E."/>
            <person name="Song X.-Z."/>
            <person name="Song B.B."/>
            <person name="Summersgill H."/>
            <person name="Thelus R."/>
            <person name="Thornton R.D."/>
            <person name="Trejos Z.Y."/>
            <person name="Usmani K."/>
            <person name="Vattathil S."/>
            <person name="Villasana D."/>
            <person name="Walker D.L."/>
            <person name="Wang S."/>
            <person name="Wang K."/>
            <person name="White C.S."/>
            <person name="Williams A.C."/>
            <person name="Williamson J."/>
            <person name="Wilson K."/>
            <person name="Woghiren I.O."/>
            <person name="Woodworth J.R."/>
            <person name="Worley K.C."/>
            <person name="Wright R.A."/>
            <person name="Wu W."/>
            <person name="Young L."/>
            <person name="Zhang L."/>
            <person name="Zhang J."/>
            <person name="Zhu Y."/>
            <person name="Muzny D.M."/>
            <person name="Weinstock G."/>
            <person name="Gibbs R.A."/>
        </authorList>
    </citation>
    <scope>NUCLEOTIDE SEQUENCE [LARGE SCALE GENOMIC DNA]</scope>
    <source>
        <strain evidence="4">LSR1</strain>
    </source>
</reference>
<dbReference type="InterPro" id="IPR036397">
    <property type="entry name" value="RNaseH_sf"/>
</dbReference>
<feature type="region of interest" description="Disordered" evidence="1">
    <location>
        <begin position="72"/>
        <end position="112"/>
    </location>
</feature>
<dbReference type="GeneID" id="115034013"/>
<dbReference type="PANTHER" id="PTHR47326:SF1">
    <property type="entry name" value="HTH PSQ-TYPE DOMAIN-CONTAINING PROTEIN"/>
    <property type="match status" value="1"/>
</dbReference>
<feature type="compositionally biased region" description="Basic and acidic residues" evidence="1">
    <location>
        <begin position="86"/>
        <end position="95"/>
    </location>
</feature>
<dbReference type="RefSeq" id="XP_029344847.1">
    <property type="nucleotide sequence ID" value="XM_029488987.1"/>
</dbReference>
<reference evidence="3" key="2">
    <citation type="submission" date="2022-06" db="UniProtKB">
        <authorList>
            <consortium name="EnsemblMetazoa"/>
        </authorList>
    </citation>
    <scope>IDENTIFICATION</scope>
</reference>
<name>A0A8R2JRU5_ACYPI</name>
<evidence type="ECO:0000256" key="1">
    <source>
        <dbReference type="SAM" id="MobiDB-lite"/>
    </source>
</evidence>
<protein>
    <recommendedName>
        <fullName evidence="2">DUF4817 domain-containing protein</fullName>
    </recommendedName>
</protein>
<dbReference type="Pfam" id="PF16087">
    <property type="entry name" value="DUF4817"/>
    <property type="match status" value="1"/>
</dbReference>
<evidence type="ECO:0000313" key="4">
    <source>
        <dbReference type="Proteomes" id="UP000007819"/>
    </source>
</evidence>
<evidence type="ECO:0000259" key="2">
    <source>
        <dbReference type="Pfam" id="PF16087"/>
    </source>
</evidence>
<dbReference type="Gene3D" id="3.30.420.10">
    <property type="entry name" value="Ribonuclease H-like superfamily/Ribonuclease H"/>
    <property type="match status" value="1"/>
</dbReference>
<accession>A0A8R2JRU5</accession>
<evidence type="ECO:0000313" key="3">
    <source>
        <dbReference type="EnsemblMetazoa" id="XP_029344847.1"/>
    </source>
</evidence>
<proteinExistence type="predicted"/>